<dbReference type="RefSeq" id="WP_012155036.1">
    <property type="nucleotide sequence ID" value="NC_009901.1"/>
</dbReference>
<dbReference type="InterPro" id="IPR004776">
    <property type="entry name" value="Mem_transp_PIN-like"/>
</dbReference>
<dbReference type="Gene3D" id="1.20.1530.20">
    <property type="match status" value="1"/>
</dbReference>
<dbReference type="InterPro" id="IPR038770">
    <property type="entry name" value="Na+/solute_symporter_sf"/>
</dbReference>
<keyword evidence="4" id="KW-1003">Cell membrane</keyword>
<dbReference type="HOGENOM" id="CLU_056175_2_1_6"/>
<evidence type="ECO:0000256" key="7">
    <source>
        <dbReference type="ARBA" id="ARBA00023136"/>
    </source>
</evidence>
<dbReference type="GO" id="GO:0005886">
    <property type="term" value="C:plasma membrane"/>
    <property type="evidence" value="ECO:0007669"/>
    <property type="project" value="UniProtKB-SubCell"/>
</dbReference>
<keyword evidence="5 8" id="KW-0812">Transmembrane</keyword>
<feature type="transmembrane region" description="Helical" evidence="8">
    <location>
        <begin position="66"/>
        <end position="86"/>
    </location>
</feature>
<comment type="similarity">
    <text evidence="2">Belongs to the auxin efflux carrier (TC 2.A.69) family.</text>
</comment>
<dbReference type="Pfam" id="PF03547">
    <property type="entry name" value="Mem_trans"/>
    <property type="match status" value="2"/>
</dbReference>
<reference evidence="9 10" key="1">
    <citation type="submission" date="2007-10" db="EMBL/GenBank/DDBJ databases">
        <title>Complete sequence of Shewanella pealeana ATCC 700345.</title>
        <authorList>
            <consortium name="US DOE Joint Genome Institute"/>
            <person name="Copeland A."/>
            <person name="Lucas S."/>
            <person name="Lapidus A."/>
            <person name="Barry K."/>
            <person name="Glavina del Rio T."/>
            <person name="Dalin E."/>
            <person name="Tice H."/>
            <person name="Pitluck S."/>
            <person name="Chertkov O."/>
            <person name="Brettin T."/>
            <person name="Bruce D."/>
            <person name="Detter J.C."/>
            <person name="Han C."/>
            <person name="Schmutz J."/>
            <person name="Larimer F."/>
            <person name="Land M."/>
            <person name="Hauser L."/>
            <person name="Kyrpides N."/>
            <person name="Kim E."/>
            <person name="Zhao J.-S.Z."/>
            <person name="Manno D."/>
            <person name="Hawari J."/>
            <person name="Richardson P."/>
        </authorList>
    </citation>
    <scope>NUCLEOTIDE SEQUENCE [LARGE SCALE GENOMIC DNA]</scope>
    <source>
        <strain evidence="10">ATCC 700345 / ANG-SQ1</strain>
    </source>
</reference>
<evidence type="ECO:0000256" key="8">
    <source>
        <dbReference type="SAM" id="Phobius"/>
    </source>
</evidence>
<keyword evidence="6 8" id="KW-1133">Transmembrane helix</keyword>
<dbReference type="AlphaFoldDB" id="A8H3H9"/>
<dbReference type="GO" id="GO:0055085">
    <property type="term" value="P:transmembrane transport"/>
    <property type="evidence" value="ECO:0007669"/>
    <property type="project" value="InterPro"/>
</dbReference>
<evidence type="ECO:0000313" key="10">
    <source>
        <dbReference type="Proteomes" id="UP000002608"/>
    </source>
</evidence>
<keyword evidence="10" id="KW-1185">Reference proteome</keyword>
<feature type="transmembrane region" description="Helical" evidence="8">
    <location>
        <begin position="281"/>
        <end position="304"/>
    </location>
</feature>
<feature type="transmembrane region" description="Helical" evidence="8">
    <location>
        <begin position="6"/>
        <end position="22"/>
    </location>
</feature>
<evidence type="ECO:0000256" key="6">
    <source>
        <dbReference type="ARBA" id="ARBA00022989"/>
    </source>
</evidence>
<dbReference type="eggNOG" id="COG0679">
    <property type="taxonomic scope" value="Bacteria"/>
</dbReference>
<feature type="transmembrane region" description="Helical" evidence="8">
    <location>
        <begin position="34"/>
        <end position="54"/>
    </location>
</feature>
<evidence type="ECO:0000256" key="2">
    <source>
        <dbReference type="ARBA" id="ARBA00010145"/>
    </source>
</evidence>
<keyword evidence="3" id="KW-0813">Transport</keyword>
<dbReference type="PANTHER" id="PTHR36838:SF3">
    <property type="entry name" value="TRANSPORTER AUXIN EFFLUX CARRIER EC FAMILY"/>
    <property type="match status" value="1"/>
</dbReference>
<dbReference type="Proteomes" id="UP000002608">
    <property type="component" value="Chromosome"/>
</dbReference>
<keyword evidence="7 8" id="KW-0472">Membrane</keyword>
<dbReference type="STRING" id="398579.Spea_1793"/>
<protein>
    <submittedName>
        <fullName evidence="9">Auxin Efflux Carrier</fullName>
    </submittedName>
</protein>
<feature type="transmembrane region" description="Helical" evidence="8">
    <location>
        <begin position="159"/>
        <end position="181"/>
    </location>
</feature>
<accession>A8H3H9</accession>
<evidence type="ECO:0000256" key="3">
    <source>
        <dbReference type="ARBA" id="ARBA00022448"/>
    </source>
</evidence>
<dbReference type="EMBL" id="CP000851">
    <property type="protein sequence ID" value="ABV87116.1"/>
    <property type="molecule type" value="Genomic_DNA"/>
</dbReference>
<dbReference type="KEGG" id="spl:Spea_1793"/>
<feature type="transmembrane region" description="Helical" evidence="8">
    <location>
        <begin position="193"/>
        <end position="214"/>
    </location>
</feature>
<gene>
    <name evidence="9" type="ordered locus">Spea_1793</name>
</gene>
<evidence type="ECO:0000256" key="5">
    <source>
        <dbReference type="ARBA" id="ARBA00022692"/>
    </source>
</evidence>
<organism evidence="9 10">
    <name type="scientific">Shewanella pealeana (strain ATCC 700345 / ANG-SQ1)</name>
    <dbReference type="NCBI Taxonomy" id="398579"/>
    <lineage>
        <taxon>Bacteria</taxon>
        <taxon>Pseudomonadati</taxon>
        <taxon>Pseudomonadota</taxon>
        <taxon>Gammaproteobacteria</taxon>
        <taxon>Alteromonadales</taxon>
        <taxon>Shewanellaceae</taxon>
        <taxon>Shewanella</taxon>
    </lineage>
</organism>
<feature type="transmembrane region" description="Helical" evidence="8">
    <location>
        <begin position="98"/>
        <end position="117"/>
    </location>
</feature>
<proteinExistence type="inferred from homology"/>
<dbReference type="OrthoDB" id="5870554at2"/>
<sequence length="306" mass="32847">MSTISIIFPLLFMASLGYLLTAKGPFTKEHIAGISLFTFYICIPAFLFINMYQADLESSFDIFSLSSFYLPVIATFGLSAGLYYCFSPKGAPRKAKSAVYALGCSYSNTILVGLPIIVGALGEQMMGKVFAVITFHSALLFSLTFILSAKQSHAGAWKFSKGIILNPIVLSISAGLILNLLQVPIENNLVNGLSLLSEPALACALFVLGANLSFYKIAKDWHLALIASVIKLLVLPLCVYGIGRFVFSIEGDSLALLVLLSASPLGVNAYLVAMQLQAQQAVIASTVVMSTVLSVFTMSLWLSLLV</sequence>
<comment type="subcellular location">
    <subcellularLocation>
        <location evidence="1">Cell membrane</location>
        <topology evidence="1">Multi-pass membrane protein</topology>
    </subcellularLocation>
</comment>
<evidence type="ECO:0000256" key="1">
    <source>
        <dbReference type="ARBA" id="ARBA00004651"/>
    </source>
</evidence>
<evidence type="ECO:0000256" key="4">
    <source>
        <dbReference type="ARBA" id="ARBA00022475"/>
    </source>
</evidence>
<feature type="transmembrane region" description="Helical" evidence="8">
    <location>
        <begin position="254"/>
        <end position="274"/>
    </location>
</feature>
<dbReference type="PANTHER" id="PTHR36838">
    <property type="entry name" value="AUXIN EFFLUX CARRIER FAMILY PROTEIN"/>
    <property type="match status" value="1"/>
</dbReference>
<evidence type="ECO:0000313" key="9">
    <source>
        <dbReference type="EMBL" id="ABV87116.1"/>
    </source>
</evidence>
<feature type="transmembrane region" description="Helical" evidence="8">
    <location>
        <begin position="129"/>
        <end position="147"/>
    </location>
</feature>
<feature type="transmembrane region" description="Helical" evidence="8">
    <location>
        <begin position="221"/>
        <end position="242"/>
    </location>
</feature>
<name>A8H3H9_SHEPA</name>